<dbReference type="InterPro" id="IPR029044">
    <property type="entry name" value="Nucleotide-diphossugar_trans"/>
</dbReference>
<proteinExistence type="predicted"/>
<feature type="domain" description="Glycosyltransferase 2-like" evidence="1">
    <location>
        <begin position="7"/>
        <end position="133"/>
    </location>
</feature>
<accession>A0ABM9W458</accession>
<dbReference type="InterPro" id="IPR001173">
    <property type="entry name" value="Glyco_trans_2-like"/>
</dbReference>
<dbReference type="Proteomes" id="UP000245702">
    <property type="component" value="Unassembled WGS sequence"/>
</dbReference>
<organism evidence="2 3">
    <name type="scientific">Sporomusa sphaeroides DSM 2875</name>
    <dbReference type="NCBI Taxonomy" id="1337886"/>
    <lineage>
        <taxon>Bacteria</taxon>
        <taxon>Bacillati</taxon>
        <taxon>Bacillota</taxon>
        <taxon>Negativicutes</taxon>
        <taxon>Selenomonadales</taxon>
        <taxon>Sporomusaceae</taxon>
        <taxon>Sporomusa</taxon>
    </lineage>
</organism>
<evidence type="ECO:0000313" key="2">
    <source>
        <dbReference type="EMBL" id="CVK19930.1"/>
    </source>
</evidence>
<dbReference type="EMBL" id="FCOW01000013">
    <property type="protein sequence ID" value="CVK19930.1"/>
    <property type="molecule type" value="Genomic_DNA"/>
</dbReference>
<keyword evidence="2" id="KW-0328">Glycosyltransferase</keyword>
<dbReference type="EC" id="2.4.-.-" evidence="2"/>
<sequence>MDKVQLSVVVCTFNRVNLLETCIKSLVSQTLAQQIYEVIIVDNNSTDDTKLVSQSFCDQYPNVRMVTEFHQGLSHARNRGWLEAKGEYIAYIDDDAKAFPDWCEQIVSFTQRQPSIKVFGGPYYPFTLKLPPDWFPPEYGKFEICYEEREIDVKYEWICGSNMTYHRSIFNNGISFDVNLGMKGSALAYGEETHLMLVLANSGHTIYYVPSIKVYHLIASYKMALCWLLKSEYNCGKCSNKIFSLEHSVWDYLLILLRSFVSSFRLYIRYRREPFRRRVYYSFRNFFYTVGGIADKLFSK</sequence>
<keyword evidence="2" id="KW-0808">Transferase</keyword>
<keyword evidence="3" id="KW-1185">Reference proteome</keyword>
<comment type="caution">
    <text evidence="2">The sequence shown here is derived from an EMBL/GenBank/DDBJ whole genome shotgun (WGS) entry which is preliminary data.</text>
</comment>
<evidence type="ECO:0000313" key="3">
    <source>
        <dbReference type="Proteomes" id="UP000245702"/>
    </source>
</evidence>
<protein>
    <submittedName>
        <fullName evidence="2">Glycosyltransferase EpsH</fullName>
        <ecNumber evidence="2">2.4.-.-</ecNumber>
    </submittedName>
</protein>
<dbReference type="SUPFAM" id="SSF53448">
    <property type="entry name" value="Nucleotide-diphospho-sugar transferases"/>
    <property type="match status" value="1"/>
</dbReference>
<dbReference type="Pfam" id="PF00535">
    <property type="entry name" value="Glycos_transf_2"/>
    <property type="match status" value="1"/>
</dbReference>
<evidence type="ECO:0000259" key="1">
    <source>
        <dbReference type="Pfam" id="PF00535"/>
    </source>
</evidence>
<dbReference type="RefSeq" id="WP_075757180.1">
    <property type="nucleotide sequence ID" value="NZ_CP146991.1"/>
</dbReference>
<dbReference type="CDD" id="cd00761">
    <property type="entry name" value="Glyco_tranf_GTA_type"/>
    <property type="match status" value="1"/>
</dbReference>
<reference evidence="2 3" key="1">
    <citation type="submission" date="2016-01" db="EMBL/GenBank/DDBJ databases">
        <authorList>
            <person name="Brown R."/>
        </authorList>
    </citation>
    <scope>NUCLEOTIDE SEQUENCE [LARGE SCALE GENOMIC DNA]</scope>
    <source>
        <strain evidence="2">Sporomusa sphaeroides DSM 2875</strain>
    </source>
</reference>
<dbReference type="GO" id="GO:0016757">
    <property type="term" value="F:glycosyltransferase activity"/>
    <property type="evidence" value="ECO:0007669"/>
    <property type="project" value="UniProtKB-KW"/>
</dbReference>
<dbReference type="Gene3D" id="3.90.550.10">
    <property type="entry name" value="Spore Coat Polysaccharide Biosynthesis Protein SpsA, Chain A"/>
    <property type="match status" value="1"/>
</dbReference>
<name>A0ABM9W458_9FIRM</name>
<gene>
    <name evidence="2" type="primary">epsH_1</name>
    <name evidence="2" type="ORF">SSPH_02597</name>
</gene>
<dbReference type="PANTHER" id="PTHR22916">
    <property type="entry name" value="GLYCOSYLTRANSFERASE"/>
    <property type="match status" value="1"/>
</dbReference>